<evidence type="ECO:0000256" key="4">
    <source>
        <dbReference type="ARBA" id="ARBA00022448"/>
    </source>
</evidence>
<keyword evidence="4 9" id="KW-0813">Transport</keyword>
<protein>
    <recommendedName>
        <fullName evidence="3 9">Autophagy-related protein 11</fullName>
    </recommendedName>
</protein>
<dbReference type="GO" id="GO:0015031">
    <property type="term" value="P:protein transport"/>
    <property type="evidence" value="ECO:0007669"/>
    <property type="project" value="UniProtKB-KW"/>
</dbReference>
<dbReference type="GO" id="GO:0034045">
    <property type="term" value="C:phagophore assembly site membrane"/>
    <property type="evidence" value="ECO:0007669"/>
    <property type="project" value="UniProtKB-SubCell"/>
</dbReference>
<dbReference type="Proteomes" id="UP000243052">
    <property type="component" value="Chromosome ii"/>
</dbReference>
<dbReference type="GO" id="GO:0034517">
    <property type="term" value="P:ribophagy"/>
    <property type="evidence" value="ECO:0007669"/>
    <property type="project" value="TreeGrafter"/>
</dbReference>
<evidence type="ECO:0000256" key="8">
    <source>
        <dbReference type="ARBA" id="ARBA00023054"/>
    </source>
</evidence>
<dbReference type="PANTHER" id="PTHR13222:SF1">
    <property type="entry name" value="RB1-INDUCIBLE COILED-COIL PROTEIN 1"/>
    <property type="match status" value="1"/>
</dbReference>
<dbReference type="InterPro" id="IPR019460">
    <property type="entry name" value="Atg11_C"/>
</dbReference>
<dbReference type="InterPro" id="IPR045326">
    <property type="entry name" value="ATG17-like_dom"/>
</dbReference>
<dbReference type="GO" id="GO:0060090">
    <property type="term" value="F:molecular adaptor activity"/>
    <property type="evidence" value="ECO:0007669"/>
    <property type="project" value="TreeGrafter"/>
</dbReference>
<sequence length="1086" mass="123761">MASADGNTRLINAITGFSISTNIQYFINIDDLKGLISQQWEIPPEEIFLLCSSGTKFTKQIFQELVGELASEDKKQTTKVSFELCVFDRRLFHPTGEGGRTSFIKGPKQEKITLVKPLKSPIMDEGPDLEENISHRKAVSLIITNSGWLSALEIDVRYFQEFIVECMQQSRNIGKSLSAVFQYLNSYSTGVEKLYTANETVLNEIRVNELTSNWQRHYHQVLNELDAVGSQGKLSQFLDFNEMKEVSHEIVELEKALREKLQQFKDIIDKARVSRSKIAEKIDVVIKEYQRPPSTYDMEASILTNFDEMVESIKKQTHEVSDGDFRDTTKQDLTIKMLRNLKSSAVPNIYTIALSLFTQASECIDAKTKLQEKVIALLEVIAANQVDMLVVRDVLLQEVKDGVERLQYLIPMLLRVNDLPVAYGLYLIEKYRRKKWHEELRIISEEHARTIQDIIAQETKLRDEWAAEFSPFSSLFEKIKDVDYITRKTIPNLVLQDTDDTLVTAEAIEGYISILAKFQVEQDALRQLKLQLQDATKSHIHGLAEGGSGTFDKSNTNMIPGDNGHNMKETVEAYNSKIKKLESQLNNSQRSSVNLYPSSLSNTSMLSAFQPNISSINEKLMSSEFKGKHKFASSLKFNDRELQPMFNDLQKRLDLLTEENITLQQQNKTLKSKLVNIEDERNAYKETLAILNVELSKLISSQESQKAELYNIGQRFKEDLDLVAKENKALLNSIDGWKRKHDNIHAMKEDLLNDISKMQSRFATEKLNFEKELESLHGKIASPVPLQATMENKSPKTNRTAIENSTSKMDKLKEINRILETNLYDIFSSNVFILENIGLLLSRNQDNQLQILRVKGLKKRLGQSHIDEDSMLHSVVVQSSVYQEVKDLYSTIIANSDHFEKHQMFSNLIRQLYSQGLFETSVVKRFSDVETLAKKLRRENKSKKTLIEKYDADKITVKNLKVGDLALFLPTKCTTASVTSSASSLASAFSSVDLSTPPLGVPSFTRTAHSGHIRMSTIPWAAFTASEVGTRYFLRCSEEQVRGRDWLVGRIKSMEKHTAHEEVHNQYKLPAGMVWYEVVVESAENS</sequence>
<keyword evidence="7 9" id="KW-0072">Autophagy</keyword>
<dbReference type="GO" id="GO:0005774">
    <property type="term" value="C:vacuolar membrane"/>
    <property type="evidence" value="ECO:0007669"/>
    <property type="project" value="UniProtKB-SubCell"/>
</dbReference>
<dbReference type="GO" id="GO:0000422">
    <property type="term" value="P:autophagy of mitochondrion"/>
    <property type="evidence" value="ECO:0007669"/>
    <property type="project" value="TreeGrafter"/>
</dbReference>
<comment type="subcellular location">
    <subcellularLocation>
        <location evidence="9">Preautophagosomal structure membrane</location>
        <topology evidence="9">Peripheral membrane protein</topology>
    </subcellularLocation>
    <subcellularLocation>
        <location evidence="1 9">Vacuole membrane</location>
        <topology evidence="1 9">Peripheral membrane protein</topology>
    </subcellularLocation>
    <text evidence="9">During pexophagy, accumulates in the vacuolar membrane region, where the peroxisomes contact the vacuole.</text>
</comment>
<evidence type="ECO:0000256" key="9">
    <source>
        <dbReference type="RuleBase" id="RU367075"/>
    </source>
</evidence>
<keyword evidence="8 10" id="KW-0175">Coiled coil</keyword>
<evidence type="ECO:0000259" key="11">
    <source>
        <dbReference type="Pfam" id="PF04108"/>
    </source>
</evidence>
<comment type="subunit">
    <text evidence="9">Homodimer.</text>
</comment>
<evidence type="ECO:0000256" key="2">
    <source>
        <dbReference type="ARBA" id="ARBA00009729"/>
    </source>
</evidence>
<dbReference type="GO" id="GO:0000045">
    <property type="term" value="P:autophagosome assembly"/>
    <property type="evidence" value="ECO:0007669"/>
    <property type="project" value="UniProtKB-UniRule"/>
</dbReference>
<keyword evidence="14" id="KW-1185">Reference proteome</keyword>
<name>A0A120K0W6_9SACH</name>
<comment type="function">
    <text evidence="9">Involved in cytoplasm to vacuole transport (Cvt), pexophagy, mitophagy and nucleophagy. Recruits mitochondria for their selective degradation via autophagy (mitophagy) during starvation. Works as scaffold proteins that recruit ATG proteins to the pre-autophagosome (PAS), the site of vesicle/autophagosome formation. Required for the Cvt vesicles completion.</text>
</comment>
<dbReference type="GO" id="GO:1990316">
    <property type="term" value="C:Atg1/ULK1 kinase complex"/>
    <property type="evidence" value="ECO:0007669"/>
    <property type="project" value="TreeGrafter"/>
</dbReference>
<feature type="domain" description="Autophagy-related protein 11 C-terminal" evidence="12">
    <location>
        <begin position="919"/>
        <end position="1081"/>
    </location>
</feature>
<gene>
    <name evidence="13" type="ORF">AW171_hschr2252</name>
</gene>
<evidence type="ECO:0000313" key="14">
    <source>
        <dbReference type="Proteomes" id="UP000243052"/>
    </source>
</evidence>
<feature type="coiled-coil region" evidence="10">
    <location>
        <begin position="646"/>
        <end position="694"/>
    </location>
</feature>
<evidence type="ECO:0000256" key="10">
    <source>
        <dbReference type="SAM" id="Coils"/>
    </source>
</evidence>
<evidence type="ECO:0000256" key="3">
    <source>
        <dbReference type="ARBA" id="ARBA00013804"/>
    </source>
</evidence>
<organism evidence="13 14">
    <name type="scientific">Eremothecium sinecaudum</name>
    <dbReference type="NCBI Taxonomy" id="45286"/>
    <lineage>
        <taxon>Eukaryota</taxon>
        <taxon>Fungi</taxon>
        <taxon>Dikarya</taxon>
        <taxon>Ascomycota</taxon>
        <taxon>Saccharomycotina</taxon>
        <taxon>Saccharomycetes</taxon>
        <taxon>Saccharomycetales</taxon>
        <taxon>Saccharomycetaceae</taxon>
        <taxon>Eremothecium</taxon>
    </lineage>
</organism>
<keyword evidence="9" id="KW-0472">Membrane</keyword>
<feature type="coiled-coil region" evidence="10">
    <location>
        <begin position="243"/>
        <end position="270"/>
    </location>
</feature>
<dbReference type="Pfam" id="PF10377">
    <property type="entry name" value="ATG11"/>
    <property type="match status" value="1"/>
</dbReference>
<dbReference type="STRING" id="45286.A0A120K0W6"/>
<feature type="domain" description="Autophagy protein ATG17-like" evidence="11">
    <location>
        <begin position="148"/>
        <end position="470"/>
    </location>
</feature>
<proteinExistence type="inferred from homology"/>
<dbReference type="PANTHER" id="PTHR13222">
    <property type="entry name" value="RB1-INDUCIBLE COILED-COIL"/>
    <property type="match status" value="1"/>
</dbReference>
<dbReference type="GeneID" id="28721896"/>
<dbReference type="RefSeq" id="XP_017985732.1">
    <property type="nucleotide sequence ID" value="XM_018130172.1"/>
</dbReference>
<dbReference type="GO" id="GO:0019901">
    <property type="term" value="F:protein kinase binding"/>
    <property type="evidence" value="ECO:0007669"/>
    <property type="project" value="TreeGrafter"/>
</dbReference>
<evidence type="ECO:0000256" key="7">
    <source>
        <dbReference type="ARBA" id="ARBA00023006"/>
    </source>
</evidence>
<comment type="similarity">
    <text evidence="2 9">Belongs to the ATG11 family.</text>
</comment>
<evidence type="ECO:0000256" key="6">
    <source>
        <dbReference type="ARBA" id="ARBA00022927"/>
    </source>
</evidence>
<evidence type="ECO:0000259" key="12">
    <source>
        <dbReference type="Pfam" id="PF10377"/>
    </source>
</evidence>
<dbReference type="EMBL" id="CP014242">
    <property type="protein sequence ID" value="AMD18736.1"/>
    <property type="molecule type" value="Genomic_DNA"/>
</dbReference>
<reference evidence="13 14" key="1">
    <citation type="submission" date="2016-01" db="EMBL/GenBank/DDBJ databases">
        <title>Genome sequence of the yeast Holleya sinecauda.</title>
        <authorList>
            <person name="Dietrich F.S."/>
        </authorList>
    </citation>
    <scope>NUCLEOTIDE SEQUENCE [LARGE SCALE GENOMIC DNA]</scope>
    <source>
        <strain evidence="13 14">ATCC 58844</strain>
    </source>
</reference>
<evidence type="ECO:0000256" key="1">
    <source>
        <dbReference type="ARBA" id="ARBA00004148"/>
    </source>
</evidence>
<dbReference type="Pfam" id="PF04108">
    <property type="entry name" value="ATG17_like"/>
    <property type="match status" value="1"/>
</dbReference>
<dbReference type="GO" id="GO:1903599">
    <property type="term" value="P:positive regulation of autophagy of mitochondrion"/>
    <property type="evidence" value="ECO:0007669"/>
    <property type="project" value="UniProtKB-UniRule"/>
</dbReference>
<evidence type="ECO:0000313" key="13">
    <source>
        <dbReference type="EMBL" id="AMD18736.1"/>
    </source>
</evidence>
<accession>A0A120K0W6</accession>
<evidence type="ECO:0000256" key="5">
    <source>
        <dbReference type="ARBA" id="ARBA00022554"/>
    </source>
</evidence>
<feature type="coiled-coil region" evidence="10">
    <location>
        <begin position="564"/>
        <end position="591"/>
    </location>
</feature>
<dbReference type="InterPro" id="IPR040040">
    <property type="entry name" value="ATG11"/>
</dbReference>
<dbReference type="GO" id="GO:0034727">
    <property type="term" value="P:piecemeal microautophagy of the nucleus"/>
    <property type="evidence" value="ECO:0007669"/>
    <property type="project" value="TreeGrafter"/>
</dbReference>
<dbReference type="OrthoDB" id="447953at2759"/>
<dbReference type="GO" id="GO:0061709">
    <property type="term" value="P:reticulophagy"/>
    <property type="evidence" value="ECO:0007669"/>
    <property type="project" value="TreeGrafter"/>
</dbReference>
<dbReference type="AlphaFoldDB" id="A0A120K0W6"/>
<keyword evidence="5 9" id="KW-0926">Vacuole</keyword>
<keyword evidence="6 9" id="KW-0653">Protein transport</keyword>